<dbReference type="SUPFAM" id="SSF49899">
    <property type="entry name" value="Concanavalin A-like lectins/glucanases"/>
    <property type="match status" value="1"/>
</dbReference>
<protein>
    <submittedName>
        <fullName evidence="2">B30.2/SPRY domain-containing protein</fullName>
    </submittedName>
</protein>
<evidence type="ECO:0000313" key="1">
    <source>
        <dbReference type="Proteomes" id="UP000050741"/>
    </source>
</evidence>
<dbReference type="Proteomes" id="UP000050741">
    <property type="component" value="Unassembled WGS sequence"/>
</dbReference>
<keyword evidence="1" id="KW-1185">Reference proteome</keyword>
<sequence length="250" mass="28187">MPISTESTNGVDITTDQEDLWPALTNLNPAEQVQLLRAKIAQLERQQTINNSPTSSASFDLVLQNDQRPHEQLEAKNINVQHQVEEASGNISKNEVKKDKQQLNIEDLHLTPQNRWESAACHEKLTLIGPSQLIVQHAGGYQLIRSVFAEQPMPKKDGGIFYYEVKLLGKGPICIGLGTKQMQLGGWVGENEDTYAYLSNSDFLGHLVDGCRKCFDGGREARFGGRRRRRLRRGFGNSPNYLHKEWTAFE</sequence>
<dbReference type="InterPro" id="IPR013320">
    <property type="entry name" value="ConA-like_dom_sf"/>
</dbReference>
<proteinExistence type="predicted"/>
<reference evidence="1" key="1">
    <citation type="submission" date="2014-05" db="EMBL/GenBank/DDBJ databases">
        <title>The genome and life-stage specific transcriptomes of Globodera pallida elucidate key aspects of plant parasitism by a cyst nematode.</title>
        <authorList>
            <person name="Cotton J.A."/>
            <person name="Lilley C.J."/>
            <person name="Jones L.M."/>
            <person name="Kikuchi T."/>
            <person name="Reid A.J."/>
            <person name="Thorpe P."/>
            <person name="Tsai I.J."/>
            <person name="Beasley H."/>
            <person name="Blok V."/>
            <person name="Cock P.J.A."/>
            <person name="Van den Akker S.E."/>
            <person name="Holroyd N."/>
            <person name="Hunt M."/>
            <person name="Mantelin S."/>
            <person name="Naghra H."/>
            <person name="Pain A."/>
            <person name="Palomares-Rius J.E."/>
            <person name="Zarowiecki M."/>
            <person name="Berriman M."/>
            <person name="Jones J.T."/>
            <person name="Urwin P.E."/>
        </authorList>
    </citation>
    <scope>NUCLEOTIDE SEQUENCE [LARGE SCALE GENOMIC DNA]</scope>
    <source>
        <strain evidence="1">Lindley</strain>
    </source>
</reference>
<accession>A0A183C5H0</accession>
<dbReference type="Gene3D" id="2.60.120.920">
    <property type="match status" value="1"/>
</dbReference>
<evidence type="ECO:0000313" key="2">
    <source>
        <dbReference type="WBParaSite" id="GPLIN_000811500"/>
    </source>
</evidence>
<dbReference type="AlphaFoldDB" id="A0A183C5H0"/>
<name>A0A183C5H0_GLOPA</name>
<reference evidence="2" key="2">
    <citation type="submission" date="2016-06" db="UniProtKB">
        <authorList>
            <consortium name="WormBaseParasite"/>
        </authorList>
    </citation>
    <scope>IDENTIFICATION</scope>
</reference>
<dbReference type="InterPro" id="IPR043136">
    <property type="entry name" value="B30.2/SPRY_sf"/>
</dbReference>
<dbReference type="WBParaSite" id="GPLIN_000811500">
    <property type="protein sequence ID" value="GPLIN_000811500"/>
    <property type="gene ID" value="GPLIN_000811500"/>
</dbReference>
<organism evidence="1 2">
    <name type="scientific">Globodera pallida</name>
    <name type="common">Potato cyst nematode worm</name>
    <name type="synonym">Heterodera pallida</name>
    <dbReference type="NCBI Taxonomy" id="36090"/>
    <lineage>
        <taxon>Eukaryota</taxon>
        <taxon>Metazoa</taxon>
        <taxon>Ecdysozoa</taxon>
        <taxon>Nematoda</taxon>
        <taxon>Chromadorea</taxon>
        <taxon>Rhabditida</taxon>
        <taxon>Tylenchina</taxon>
        <taxon>Tylenchomorpha</taxon>
        <taxon>Tylenchoidea</taxon>
        <taxon>Heteroderidae</taxon>
        <taxon>Heteroderinae</taxon>
        <taxon>Globodera</taxon>
    </lineage>
</organism>